<proteinExistence type="predicted"/>
<reference evidence="1" key="1">
    <citation type="submission" date="2019-10" db="EMBL/GenBank/DDBJ databases">
        <authorList>
            <person name="Soares A.E.R."/>
            <person name="Aleixo A."/>
            <person name="Schneider P."/>
            <person name="Miyaki C.Y."/>
            <person name="Schneider M.P."/>
            <person name="Mello C."/>
            <person name="Vasconcelos A.T.R."/>
        </authorList>
    </citation>
    <scope>NUCLEOTIDE SEQUENCE</scope>
    <source>
        <tissue evidence="1">Muscle</tissue>
    </source>
</reference>
<dbReference type="PANTHER" id="PTHR33332">
    <property type="entry name" value="REVERSE TRANSCRIPTASE DOMAIN-CONTAINING PROTEIN"/>
    <property type="match status" value="1"/>
</dbReference>
<gene>
    <name evidence="1" type="ORF">WISP_12253</name>
</gene>
<sequence>MQARAEWLESARVEKDLGMLFESRPNMNQQCAKVVKKASGILASLRNNVARRTRAMIVLPYNSALERPHSEYCAEFWDTHYRKAIEVLQDIQRRATRLVNGLEPMPYEEQLRQLGELLLGEVEVQGRPYSSRQLSERRL</sequence>
<name>A0ABQ9DRK2_9PASS</name>
<dbReference type="Proteomes" id="UP001145742">
    <property type="component" value="Unassembled WGS sequence"/>
</dbReference>
<evidence type="ECO:0000313" key="1">
    <source>
        <dbReference type="EMBL" id="KAJ7426823.1"/>
    </source>
</evidence>
<protein>
    <submittedName>
        <fullName evidence="1">Uncharacterized protein</fullName>
    </submittedName>
</protein>
<accession>A0ABQ9DRK2</accession>
<evidence type="ECO:0000313" key="2">
    <source>
        <dbReference type="Proteomes" id="UP001145742"/>
    </source>
</evidence>
<keyword evidence="2" id="KW-1185">Reference proteome</keyword>
<organism evidence="1 2">
    <name type="scientific">Willisornis vidua</name>
    <name type="common">Xingu scale-backed antbird</name>
    <dbReference type="NCBI Taxonomy" id="1566151"/>
    <lineage>
        <taxon>Eukaryota</taxon>
        <taxon>Metazoa</taxon>
        <taxon>Chordata</taxon>
        <taxon>Craniata</taxon>
        <taxon>Vertebrata</taxon>
        <taxon>Euteleostomi</taxon>
        <taxon>Archelosauria</taxon>
        <taxon>Archosauria</taxon>
        <taxon>Dinosauria</taxon>
        <taxon>Saurischia</taxon>
        <taxon>Theropoda</taxon>
        <taxon>Coelurosauria</taxon>
        <taxon>Aves</taxon>
        <taxon>Neognathae</taxon>
        <taxon>Neoaves</taxon>
        <taxon>Telluraves</taxon>
        <taxon>Australaves</taxon>
        <taxon>Passeriformes</taxon>
        <taxon>Thamnophilidae</taxon>
        <taxon>Willisornis</taxon>
    </lineage>
</organism>
<dbReference type="EMBL" id="WHWB01032139">
    <property type="protein sequence ID" value="KAJ7426823.1"/>
    <property type="molecule type" value="Genomic_DNA"/>
</dbReference>
<comment type="caution">
    <text evidence="1">The sequence shown here is derived from an EMBL/GenBank/DDBJ whole genome shotgun (WGS) entry which is preliminary data.</text>
</comment>